<dbReference type="PROSITE" id="PS50943">
    <property type="entry name" value="HTH_CROC1"/>
    <property type="match status" value="1"/>
</dbReference>
<dbReference type="Proteomes" id="UP000625527">
    <property type="component" value="Unassembled WGS sequence"/>
</dbReference>
<name>A0ABR9MTT1_9MICO</name>
<dbReference type="InterPro" id="IPR010982">
    <property type="entry name" value="Lambda_DNA-bd_dom_sf"/>
</dbReference>
<accession>A0ABR9MTT1</accession>
<dbReference type="Pfam" id="PF13560">
    <property type="entry name" value="HTH_31"/>
    <property type="match status" value="1"/>
</dbReference>
<dbReference type="SMART" id="SM00530">
    <property type="entry name" value="HTH_XRE"/>
    <property type="match status" value="1"/>
</dbReference>
<reference evidence="3 4" key="1">
    <citation type="submission" date="2020-10" db="EMBL/GenBank/DDBJ databases">
        <title>Myceligenerans pegani sp. nov., an endophytic actinomycete isolated from Peganum harmala L. in Xinjiang, China.</title>
        <authorList>
            <person name="Xin L."/>
        </authorList>
    </citation>
    <scope>NUCLEOTIDE SEQUENCE [LARGE SCALE GENOMIC DNA]</scope>
    <source>
        <strain evidence="3 4">TRM65318</strain>
    </source>
</reference>
<evidence type="ECO:0000313" key="4">
    <source>
        <dbReference type="Proteomes" id="UP000625527"/>
    </source>
</evidence>
<feature type="domain" description="HTH cro/C1-type" evidence="2">
    <location>
        <begin position="67"/>
        <end position="121"/>
    </location>
</feature>
<protein>
    <submittedName>
        <fullName evidence="3">Helix-turn-helix transcriptional regulator</fullName>
    </submittedName>
</protein>
<feature type="compositionally biased region" description="Polar residues" evidence="1">
    <location>
        <begin position="48"/>
        <end position="58"/>
    </location>
</feature>
<organism evidence="3 4">
    <name type="scientific">Myceligenerans pegani</name>
    <dbReference type="NCBI Taxonomy" id="2776917"/>
    <lineage>
        <taxon>Bacteria</taxon>
        <taxon>Bacillati</taxon>
        <taxon>Actinomycetota</taxon>
        <taxon>Actinomycetes</taxon>
        <taxon>Micrococcales</taxon>
        <taxon>Promicromonosporaceae</taxon>
        <taxon>Myceligenerans</taxon>
    </lineage>
</organism>
<evidence type="ECO:0000259" key="2">
    <source>
        <dbReference type="PROSITE" id="PS50943"/>
    </source>
</evidence>
<dbReference type="RefSeq" id="WP_192861050.1">
    <property type="nucleotide sequence ID" value="NZ_JADAQT010000024.1"/>
</dbReference>
<dbReference type="InterPro" id="IPR001387">
    <property type="entry name" value="Cro/C1-type_HTH"/>
</dbReference>
<dbReference type="Gene3D" id="1.10.260.40">
    <property type="entry name" value="lambda repressor-like DNA-binding domains"/>
    <property type="match status" value="1"/>
</dbReference>
<proteinExistence type="predicted"/>
<feature type="region of interest" description="Disordered" evidence="1">
    <location>
        <begin position="48"/>
        <end position="68"/>
    </location>
</feature>
<comment type="caution">
    <text evidence="3">The sequence shown here is derived from an EMBL/GenBank/DDBJ whole genome shotgun (WGS) entry which is preliminary data.</text>
</comment>
<sequence length="157" mass="16573">MRSTGTNRTPRIVDRLPQRLEELIGESVARAVIIVVDAGTAAELGLVTPSSAAGTGDSSRAGRRPGLARRRYEMGLTQEGLAREIGVQPSTVGRWERGVTAPSLWARAPLCRALDVPRTELDVLLGEGGAAEPTRLLHVVETPDDGTDDAMPAVGIA</sequence>
<gene>
    <name evidence="3" type="ORF">IHE71_02015</name>
</gene>
<evidence type="ECO:0000313" key="3">
    <source>
        <dbReference type="EMBL" id="MBE1874481.1"/>
    </source>
</evidence>
<dbReference type="EMBL" id="JADAQT010000024">
    <property type="protein sequence ID" value="MBE1874481.1"/>
    <property type="molecule type" value="Genomic_DNA"/>
</dbReference>
<dbReference type="SUPFAM" id="SSF47413">
    <property type="entry name" value="lambda repressor-like DNA-binding domains"/>
    <property type="match status" value="1"/>
</dbReference>
<dbReference type="CDD" id="cd00093">
    <property type="entry name" value="HTH_XRE"/>
    <property type="match status" value="1"/>
</dbReference>
<keyword evidence="4" id="KW-1185">Reference proteome</keyword>
<evidence type="ECO:0000256" key="1">
    <source>
        <dbReference type="SAM" id="MobiDB-lite"/>
    </source>
</evidence>